<dbReference type="GO" id="GO:0016020">
    <property type="term" value="C:membrane"/>
    <property type="evidence" value="ECO:0007669"/>
    <property type="project" value="InterPro"/>
</dbReference>
<dbReference type="AlphaFoldDB" id="A0A4Q0YQ99"/>
<dbReference type="SMART" id="SM00237">
    <property type="entry name" value="Calx_beta"/>
    <property type="match status" value="1"/>
</dbReference>
<dbReference type="GO" id="GO:0007154">
    <property type="term" value="P:cell communication"/>
    <property type="evidence" value="ECO:0007669"/>
    <property type="project" value="InterPro"/>
</dbReference>
<dbReference type="SUPFAM" id="SSF141072">
    <property type="entry name" value="CalX-like"/>
    <property type="match status" value="3"/>
</dbReference>
<dbReference type="Gene3D" id="2.60.40.2030">
    <property type="match status" value="1"/>
</dbReference>
<comment type="caution">
    <text evidence="6">The sequence shown here is derived from an EMBL/GenBank/DDBJ whole genome shotgun (WGS) entry which is preliminary data.</text>
</comment>
<keyword evidence="3" id="KW-0106">Calcium</keyword>
<evidence type="ECO:0000313" key="7">
    <source>
        <dbReference type="Proteomes" id="UP000290287"/>
    </source>
</evidence>
<keyword evidence="1" id="KW-0732">Signal</keyword>
<keyword evidence="2" id="KW-0677">Repeat</keyword>
<evidence type="ECO:0000256" key="4">
    <source>
        <dbReference type="SAM" id="MobiDB-lite"/>
    </source>
</evidence>
<feature type="region of interest" description="Disordered" evidence="4">
    <location>
        <begin position="94"/>
        <end position="119"/>
    </location>
</feature>
<accession>A0A4Q0YQ99</accession>
<dbReference type="NCBIfam" id="NF033682">
    <property type="entry name" value="retention_LapA"/>
    <property type="match status" value="1"/>
</dbReference>
<evidence type="ECO:0000256" key="1">
    <source>
        <dbReference type="ARBA" id="ARBA00022729"/>
    </source>
</evidence>
<evidence type="ECO:0000256" key="2">
    <source>
        <dbReference type="ARBA" id="ARBA00022737"/>
    </source>
</evidence>
<dbReference type="InterPro" id="IPR038081">
    <property type="entry name" value="CalX-like_sf"/>
</dbReference>
<keyword evidence="7" id="KW-1185">Reference proteome</keyword>
<protein>
    <recommendedName>
        <fullName evidence="5">Calx-beta domain-containing protein</fullName>
    </recommendedName>
</protein>
<feature type="compositionally biased region" description="Low complexity" evidence="4">
    <location>
        <begin position="175"/>
        <end position="184"/>
    </location>
</feature>
<reference evidence="6 7" key="1">
    <citation type="submission" date="2017-10" db="EMBL/GenBank/DDBJ databases">
        <title>Nyctiphanis sp. nov., isolated from the stomach of the euphausiid Nyctiphanes simplex (Hansen, 1911) in the Gulf of California.</title>
        <authorList>
            <person name="Gomez-Gil B."/>
            <person name="Aguilar-Mendez M."/>
            <person name="Lopez-Cortes A."/>
            <person name="Gomez-Gutierrez J."/>
            <person name="Roque A."/>
            <person name="Lang E."/>
            <person name="Gonzalez-Castillo A."/>
        </authorList>
    </citation>
    <scope>NUCLEOTIDE SEQUENCE [LARGE SCALE GENOMIC DNA]</scope>
    <source>
        <strain evidence="6 7">CAIM 600</strain>
    </source>
</reference>
<dbReference type="InterPro" id="IPR047777">
    <property type="entry name" value="LapA-like_RM"/>
</dbReference>
<organism evidence="6 7">
    <name type="scientific">Veronia nyctiphanis</name>
    <dbReference type="NCBI Taxonomy" id="1278244"/>
    <lineage>
        <taxon>Bacteria</taxon>
        <taxon>Pseudomonadati</taxon>
        <taxon>Pseudomonadota</taxon>
        <taxon>Gammaproteobacteria</taxon>
        <taxon>Vibrionales</taxon>
        <taxon>Vibrionaceae</taxon>
        <taxon>Veronia</taxon>
    </lineage>
</organism>
<dbReference type="Pfam" id="PF03160">
    <property type="entry name" value="Calx-beta"/>
    <property type="match status" value="2"/>
</dbReference>
<dbReference type="InterPro" id="IPR003644">
    <property type="entry name" value="Calx_beta"/>
</dbReference>
<feature type="region of interest" description="Disordered" evidence="4">
    <location>
        <begin position="148"/>
        <end position="189"/>
    </location>
</feature>
<evidence type="ECO:0000256" key="3">
    <source>
        <dbReference type="ARBA" id="ARBA00022837"/>
    </source>
</evidence>
<feature type="domain" description="Calx-beta" evidence="5">
    <location>
        <begin position="415"/>
        <end position="511"/>
    </location>
</feature>
<gene>
    <name evidence="6" type="ORF">CS022_14175</name>
</gene>
<sequence length="610" mass="63220">MNLIVIEKSGVVSSTSGDTRILYNGLPETLADGLRMAAGSRVLLKQGTNFELAATDGSVQTYNAETENEQTSGGDDAQAATDDIAALQQAIEEGQDPTQNQEAPAAGQPAGGSGSNGFITLGRTASETIATAGFDTTTFGDTLDFANEGGFAPSQRDANTDLIQSDNTPGPTPTGPTATLTGPTSIKEGETSTDFTVTLSQTAPVGSIVTLEYSYVGGADSSDIVQQATAEIGSDGLTATFTIAVNSDTLVEINEGFSVAVTGITDSQGADVFSTLNLNDASVLVGIEDDSDNQPDIVTVTLTGPDSVIEGETTSEYTITLSEPVPAGGIIATLTYQYINASGEDITEVIEVPFTAGSTTATFTIDTIDDVFAEPGLPPSSPGEKFVVLVSGITYKDTGDDVFEGLNLTDANQITAIIDEPTPDEVLVSMTGPDTVVEGETTTNYTVSIPETAQTDVTVNFTYTGTATDGTDYTSVGSITIPAGQTSQTFTISTLADTIVEDTEDFTITISSVSGGGFEAIGINTASDDVTTNITNSTIEPVLVSIEGPVLLLRVKPQLTTLLALLRLHSHQLPLPLPIQALQPMARTIRVSHPSSFLLVSKAQTSPLIR</sequence>
<dbReference type="Proteomes" id="UP000290287">
    <property type="component" value="Unassembled WGS sequence"/>
</dbReference>
<dbReference type="OrthoDB" id="5912193at2"/>
<dbReference type="EMBL" id="PEIB01000016">
    <property type="protein sequence ID" value="RXJ72773.1"/>
    <property type="molecule type" value="Genomic_DNA"/>
</dbReference>
<name>A0A4Q0YQ99_9GAMM</name>
<proteinExistence type="predicted"/>
<evidence type="ECO:0000259" key="5">
    <source>
        <dbReference type="SMART" id="SM00237"/>
    </source>
</evidence>
<evidence type="ECO:0000313" key="6">
    <source>
        <dbReference type="EMBL" id="RXJ72773.1"/>
    </source>
</evidence>